<keyword evidence="2" id="KW-1185">Reference proteome</keyword>
<dbReference type="Proteomes" id="UP001060215">
    <property type="component" value="Chromosome 11"/>
</dbReference>
<evidence type="ECO:0000313" key="1">
    <source>
        <dbReference type="EMBL" id="KAI7983334.1"/>
    </source>
</evidence>
<protein>
    <submittedName>
        <fullName evidence="1">Uncharacterized protein</fullName>
    </submittedName>
</protein>
<reference evidence="1 2" key="1">
    <citation type="journal article" date="2022" name="Plant J.">
        <title>Chromosome-level genome of Camellia lanceoleosa provides a valuable resource for understanding genome evolution and self-incompatibility.</title>
        <authorList>
            <person name="Gong W."/>
            <person name="Xiao S."/>
            <person name="Wang L."/>
            <person name="Liao Z."/>
            <person name="Chang Y."/>
            <person name="Mo W."/>
            <person name="Hu G."/>
            <person name="Li W."/>
            <person name="Zhao G."/>
            <person name="Zhu H."/>
            <person name="Hu X."/>
            <person name="Ji K."/>
            <person name="Xiang X."/>
            <person name="Song Q."/>
            <person name="Yuan D."/>
            <person name="Jin S."/>
            <person name="Zhang L."/>
        </authorList>
    </citation>
    <scope>NUCLEOTIDE SEQUENCE [LARGE SCALE GENOMIC DNA]</scope>
    <source>
        <strain evidence="1">SQ_2022a</strain>
    </source>
</reference>
<organism evidence="1 2">
    <name type="scientific">Camellia lanceoleosa</name>
    <dbReference type="NCBI Taxonomy" id="1840588"/>
    <lineage>
        <taxon>Eukaryota</taxon>
        <taxon>Viridiplantae</taxon>
        <taxon>Streptophyta</taxon>
        <taxon>Embryophyta</taxon>
        <taxon>Tracheophyta</taxon>
        <taxon>Spermatophyta</taxon>
        <taxon>Magnoliopsida</taxon>
        <taxon>eudicotyledons</taxon>
        <taxon>Gunneridae</taxon>
        <taxon>Pentapetalae</taxon>
        <taxon>asterids</taxon>
        <taxon>Ericales</taxon>
        <taxon>Theaceae</taxon>
        <taxon>Camellia</taxon>
    </lineage>
</organism>
<dbReference type="EMBL" id="CM045768">
    <property type="protein sequence ID" value="KAI7983334.1"/>
    <property type="molecule type" value="Genomic_DNA"/>
</dbReference>
<comment type="caution">
    <text evidence="1">The sequence shown here is derived from an EMBL/GenBank/DDBJ whole genome shotgun (WGS) entry which is preliminary data.</text>
</comment>
<accession>A0ACC0F3Z3</accession>
<name>A0ACC0F3Z3_9ERIC</name>
<sequence>MPLFPFLVMEQSALLELASKALTPYVLLELASKALPTGQATCSFCLILSVLPAKFNLRFPTISDKTVYTTEAALHDMNQYG</sequence>
<proteinExistence type="predicted"/>
<evidence type="ECO:0000313" key="2">
    <source>
        <dbReference type="Proteomes" id="UP001060215"/>
    </source>
</evidence>
<gene>
    <name evidence="1" type="ORF">LOK49_LG15G00953</name>
</gene>